<protein>
    <submittedName>
        <fullName evidence="1">Uncharacterized protein</fullName>
    </submittedName>
</protein>
<gene>
    <name evidence="1" type="ORF">G3I71_41910</name>
</gene>
<sequence>MSDDDFYEDDEPVTDVIRRFEEGEKHVTTPPSQGTTERAAFGYWPTPALSSETNHTSRELAGR</sequence>
<comment type="caution">
    <text evidence="1">The sequence shown here is derived from an EMBL/GenBank/DDBJ whole genome shotgun (WGS) entry which is preliminary data.</text>
</comment>
<dbReference type="AlphaFoldDB" id="A0A6B3C5V6"/>
<name>A0A6B3C5V6_9ACTN</name>
<organism evidence="1">
    <name type="scientific">Streptomyces sp. SID12501</name>
    <dbReference type="NCBI Taxonomy" id="2706042"/>
    <lineage>
        <taxon>Bacteria</taxon>
        <taxon>Bacillati</taxon>
        <taxon>Actinomycetota</taxon>
        <taxon>Actinomycetes</taxon>
        <taxon>Kitasatosporales</taxon>
        <taxon>Streptomycetaceae</taxon>
        <taxon>Streptomyces</taxon>
    </lineage>
</organism>
<evidence type="ECO:0000313" key="1">
    <source>
        <dbReference type="EMBL" id="NEC92185.1"/>
    </source>
</evidence>
<proteinExistence type="predicted"/>
<dbReference type="EMBL" id="JAAGLU010000060">
    <property type="protein sequence ID" value="NEC92185.1"/>
    <property type="molecule type" value="Genomic_DNA"/>
</dbReference>
<dbReference type="RefSeq" id="WP_164323608.1">
    <property type="nucleotide sequence ID" value="NZ_JAAGLU010000060.1"/>
</dbReference>
<accession>A0A6B3C5V6</accession>
<reference evidence="1" key="1">
    <citation type="submission" date="2020-01" db="EMBL/GenBank/DDBJ databases">
        <title>Insect and environment-associated Actinomycetes.</title>
        <authorList>
            <person name="Currrie C."/>
            <person name="Chevrette M."/>
            <person name="Carlson C."/>
            <person name="Stubbendieck R."/>
            <person name="Wendt-Pienkowski E."/>
        </authorList>
    </citation>
    <scope>NUCLEOTIDE SEQUENCE</scope>
    <source>
        <strain evidence="1">SID12501</strain>
    </source>
</reference>